<evidence type="ECO:0000313" key="2">
    <source>
        <dbReference type="Proteomes" id="UP000192591"/>
    </source>
</evidence>
<name>A0A1V8ZZL8_SACPI</name>
<dbReference type="InterPro" id="IPR042099">
    <property type="entry name" value="ANL_N_sf"/>
</dbReference>
<evidence type="ECO:0000313" key="1">
    <source>
        <dbReference type="EMBL" id="OQO90342.1"/>
    </source>
</evidence>
<dbReference type="SUPFAM" id="SSF56801">
    <property type="entry name" value="Acetyl-CoA synthetase-like"/>
    <property type="match status" value="1"/>
</dbReference>
<organism evidence="1 2">
    <name type="scientific">Saccharomonospora piscinae</name>
    <dbReference type="NCBI Taxonomy" id="687388"/>
    <lineage>
        <taxon>Bacteria</taxon>
        <taxon>Bacillati</taxon>
        <taxon>Actinomycetota</taxon>
        <taxon>Actinomycetes</taxon>
        <taxon>Pseudonocardiales</taxon>
        <taxon>Pseudonocardiaceae</taxon>
        <taxon>Saccharomonospora</taxon>
    </lineage>
</organism>
<dbReference type="InterPro" id="IPR017523">
    <property type="entry name" value="Rv3268"/>
</dbReference>
<dbReference type="AlphaFoldDB" id="A0A1V8ZZL8"/>
<proteinExistence type="predicted"/>
<accession>A0A1V8ZZL8</accession>
<dbReference type="STRING" id="1962155.B1813_17380"/>
<gene>
    <name evidence="1" type="ORF">B1813_17380</name>
</gene>
<dbReference type="RefSeq" id="WP_081193870.1">
    <property type="nucleotide sequence ID" value="NZ_MWIH01000007.1"/>
</dbReference>
<dbReference type="EMBL" id="MWIH01000007">
    <property type="protein sequence ID" value="OQO90342.1"/>
    <property type="molecule type" value="Genomic_DNA"/>
</dbReference>
<dbReference type="Proteomes" id="UP000192591">
    <property type="component" value="Unassembled WGS sequence"/>
</dbReference>
<sequence length="237" mass="24697">MSLTERVLRPLLSSSGARPALTHYDDAEGSRIELSVVTLANWAAKTANWLVEEFDVEPGDAVAVDLPAHWQTAGVLFGAWWCGAHVVTDRAEAAVTFVTPPHAAEAAATGPTAVVALDPLGRGLSSTPPDGALDYLSEARTCGDDFAPLLPVPGTTPALLGTSIDELLALARQRATALGVGEGDRVLSTREWTLPDGAVDALLAPVVAGAHVVQVTHAEPAKVEAHRDAERVTVTLP</sequence>
<reference evidence="1 2" key="1">
    <citation type="submission" date="2017-02" db="EMBL/GenBank/DDBJ databases">
        <title>Draft genome of Saccharomonospora sp. 154.</title>
        <authorList>
            <person name="Alonso-Carmona G.S."/>
            <person name="De La Haba R."/>
            <person name="Vera-Gargallo B."/>
            <person name="Sandoval-Trujillo A.H."/>
            <person name="Ramirez-Duran N."/>
            <person name="Ventosa A."/>
        </authorList>
    </citation>
    <scope>NUCLEOTIDE SEQUENCE [LARGE SCALE GENOMIC DNA]</scope>
    <source>
        <strain evidence="1 2">LRS4.154</strain>
    </source>
</reference>
<keyword evidence="2" id="KW-1185">Reference proteome</keyword>
<dbReference type="Gene3D" id="3.40.50.12780">
    <property type="entry name" value="N-terminal domain of ligase-like"/>
    <property type="match status" value="1"/>
</dbReference>
<dbReference type="NCBIfam" id="TIGR03089">
    <property type="entry name" value="TIGR03089 family protein"/>
    <property type="match status" value="1"/>
</dbReference>
<comment type="caution">
    <text evidence="1">The sequence shown here is derived from an EMBL/GenBank/DDBJ whole genome shotgun (WGS) entry which is preliminary data.</text>
</comment>
<protein>
    <submittedName>
        <fullName evidence="1">TIGR03089 family protein</fullName>
    </submittedName>
</protein>